<dbReference type="InterPro" id="IPR005199">
    <property type="entry name" value="Glyco_hydro_79"/>
</dbReference>
<organism evidence="14 15">
    <name type="scientific">Quercus suber</name>
    <name type="common">Cork oak</name>
    <dbReference type="NCBI Taxonomy" id="58331"/>
    <lineage>
        <taxon>Eukaryota</taxon>
        <taxon>Viridiplantae</taxon>
        <taxon>Streptophyta</taxon>
        <taxon>Embryophyta</taxon>
        <taxon>Tracheophyta</taxon>
        <taxon>Spermatophyta</taxon>
        <taxon>Magnoliopsida</taxon>
        <taxon>eudicotyledons</taxon>
        <taxon>Gunneridae</taxon>
        <taxon>Pentapetalae</taxon>
        <taxon>rosids</taxon>
        <taxon>fabids</taxon>
        <taxon>Fagales</taxon>
        <taxon>Fagaceae</taxon>
        <taxon>Quercus</taxon>
    </lineage>
</organism>
<dbReference type="GO" id="GO:0005765">
    <property type="term" value="C:lysosomal membrane"/>
    <property type="evidence" value="ECO:0007669"/>
    <property type="project" value="UniProtKB-SubCell"/>
</dbReference>
<feature type="signal peptide" evidence="13">
    <location>
        <begin position="1"/>
        <end position="23"/>
    </location>
</feature>
<keyword evidence="12" id="KW-1133">Transmembrane helix</keyword>
<comment type="similarity">
    <text evidence="2">Belongs to the glycosyl hydrolase 79 family.</text>
</comment>
<evidence type="ECO:0000256" key="8">
    <source>
        <dbReference type="ARBA" id="ARBA00023228"/>
    </source>
</evidence>
<evidence type="ECO:0000256" key="4">
    <source>
        <dbReference type="ARBA" id="ARBA00022729"/>
    </source>
</evidence>
<keyword evidence="7" id="KW-0325">Glycoprotein</keyword>
<dbReference type="InterPro" id="IPR017853">
    <property type="entry name" value="GH"/>
</dbReference>
<evidence type="ECO:0000256" key="10">
    <source>
        <dbReference type="ARBA" id="ARBA00055929"/>
    </source>
</evidence>
<evidence type="ECO:0000256" key="9">
    <source>
        <dbReference type="ARBA" id="ARBA00023765"/>
    </source>
</evidence>
<comment type="subcellular location">
    <subcellularLocation>
        <location evidence="9">Lysosome membrane</location>
        <topology evidence="9">Peripheral membrane protein</topology>
    </subcellularLocation>
    <subcellularLocation>
        <location evidence="1">Secreted</location>
    </subcellularLocation>
</comment>
<feature type="chain" id="PRO_5043732276" evidence="13">
    <location>
        <begin position="24"/>
        <end position="1040"/>
    </location>
</feature>
<keyword evidence="8" id="KW-0458">Lysosome</keyword>
<dbReference type="AlphaFoldDB" id="A0AAW0LPK9"/>
<dbReference type="SUPFAM" id="SSF51445">
    <property type="entry name" value="(Trans)glycosidases"/>
    <property type="match status" value="2"/>
</dbReference>
<keyword evidence="6 12" id="KW-0472">Membrane</keyword>
<gene>
    <name evidence="14" type="ORF">CFP56_038271</name>
</gene>
<dbReference type="PANTHER" id="PTHR14363">
    <property type="entry name" value="HEPARANASE-RELATED"/>
    <property type="match status" value="1"/>
</dbReference>
<reference evidence="14 15" key="1">
    <citation type="journal article" date="2018" name="Sci. Data">
        <title>The draft genome sequence of cork oak.</title>
        <authorList>
            <person name="Ramos A.M."/>
            <person name="Usie A."/>
            <person name="Barbosa P."/>
            <person name="Barros P.M."/>
            <person name="Capote T."/>
            <person name="Chaves I."/>
            <person name="Simoes F."/>
            <person name="Abreu I."/>
            <person name="Carrasquinho I."/>
            <person name="Faro C."/>
            <person name="Guimaraes J.B."/>
            <person name="Mendonca D."/>
            <person name="Nobrega F."/>
            <person name="Rodrigues L."/>
            <person name="Saibo N.J.M."/>
            <person name="Varela M.C."/>
            <person name="Egas C."/>
            <person name="Matos J."/>
            <person name="Miguel C.M."/>
            <person name="Oliveira M.M."/>
            <person name="Ricardo C.P."/>
            <person name="Goncalves S."/>
        </authorList>
    </citation>
    <scope>NUCLEOTIDE SEQUENCE [LARGE SCALE GENOMIC DNA]</scope>
    <source>
        <strain evidence="15">cv. HL8</strain>
    </source>
</reference>
<evidence type="ECO:0000256" key="2">
    <source>
        <dbReference type="ARBA" id="ARBA00009800"/>
    </source>
</evidence>
<feature type="compositionally biased region" description="Basic and acidic residues" evidence="11">
    <location>
        <begin position="959"/>
        <end position="972"/>
    </location>
</feature>
<proteinExistence type="inferred from homology"/>
<evidence type="ECO:0000256" key="3">
    <source>
        <dbReference type="ARBA" id="ARBA00022525"/>
    </source>
</evidence>
<evidence type="ECO:0000256" key="1">
    <source>
        <dbReference type="ARBA" id="ARBA00004613"/>
    </source>
</evidence>
<evidence type="ECO:0000313" key="14">
    <source>
        <dbReference type="EMBL" id="KAK7852709.1"/>
    </source>
</evidence>
<sequence>MDLKLGFCLTLFLAFVSLPAILAQDIGTAKILVDGTKRVAEIDDNFICATIDWWPRDKCDYNHCPWGNTSVINLDLSHPLLAKAIQAFNHLRIRIGGSLQDQVVYNVGDLRYPCHPFRKMKVGLFGFSKGCLYMRRWDALNHFFSKTGVIVTFGLNALYGRHKLKGNAWGGDWDSSNARSLMKYSISKGYQIDSWELGNELTGNGIGASVGAELYGKDLIKLKSFMNSLYKNSKLKPSLIAPGGFYDQEWFAKLLQVSGSNVVNFVTHHIYNLGAGNDPSLVKKILDPSFLSKISETFNSLHQTIQHNGPWASAWVGESGGAYNSGGRHVSDSFMDSFWYLDQLGMASNALLWHRLMGKGVLAVRTGDSPHLRSYAHCSKGRAGITLLLINFSNQTRFVINVENLMNVNLTTNGRKIQSRNSVVHSIKKTVAWVGSKASDGPLYREEFHLTPKDGNLRSETSVLNGVPLVLTDHGEIPKLAPVLNNYFPTLMLLLVHNFLFTLDSELLVLMSLVLTLLFMLVSLPAILAQELNFAKIVVDGTTETAETDDTYICATIDWWPSDYCRYGFCTWQNASAITMHLRIRVGGSLEDQVIYDVGNPGNPCYPFQRKGNGLFGYTTGCLSMSRWDELNQFFSKTGAIVTFGLNALNGRHNQGILWLGDWDPSNAEALIKYTISKGYHIDSWEFGNELSGRGIGARVEAAQYAKDLIILKKIMYELYWKSTFKPKLVAPGGFYDKNWFNRLLQDSGSGVVNIVTYHIYNLGPANDRNLVNKILDPSHLSNSILGTFTDVEQTVQKNGPWASIWVGESGGAFGGGAPNVSDRFVNSFWYLDQLGMAAKYNTKSLVGGNYALLNRTTFEPNPDYYRQEHELLIKPIIALLWHRLMGTGVLEVDTDASPELRIYAHCSKGRGGVTLLLLNLSKQSEFIITVYNRVNINMQGKKSIPLKRSSKFGQKQKNSRDEKNKASDGLSYREEYHLTPKDGDIQSQTTVLNGNPLNVTNGELPILHPVLNDDNSPIYISPLSIAFIVIPNFEAPACA</sequence>
<dbReference type="GO" id="GO:0004566">
    <property type="term" value="F:beta-glucuronidase activity"/>
    <property type="evidence" value="ECO:0007669"/>
    <property type="project" value="TreeGrafter"/>
</dbReference>
<keyword evidence="5" id="KW-0378">Hydrolase</keyword>
<comment type="function">
    <text evidence="10">Endoglycosidase which is a cell surface and extracellular matrix-degrading enzyme. Cleaves heparan sulfate proteoglycans (HSPGs) into heparan sulfate side chains and core proteoglycans.</text>
</comment>
<feature type="transmembrane region" description="Helical" evidence="12">
    <location>
        <begin position="484"/>
        <end position="501"/>
    </location>
</feature>
<protein>
    <submittedName>
        <fullName evidence="14">Heparanase-like protein 1</fullName>
    </submittedName>
</protein>
<evidence type="ECO:0000256" key="11">
    <source>
        <dbReference type="SAM" id="MobiDB-lite"/>
    </source>
</evidence>
<evidence type="ECO:0000256" key="12">
    <source>
        <dbReference type="SAM" id="Phobius"/>
    </source>
</evidence>
<evidence type="ECO:0000256" key="13">
    <source>
        <dbReference type="SAM" id="SignalP"/>
    </source>
</evidence>
<comment type="caution">
    <text evidence="14">The sequence shown here is derived from an EMBL/GenBank/DDBJ whole genome shotgun (WGS) entry which is preliminary data.</text>
</comment>
<evidence type="ECO:0000256" key="7">
    <source>
        <dbReference type="ARBA" id="ARBA00023180"/>
    </source>
</evidence>
<dbReference type="GO" id="GO:0009505">
    <property type="term" value="C:plant-type cell wall"/>
    <property type="evidence" value="ECO:0007669"/>
    <property type="project" value="TreeGrafter"/>
</dbReference>
<dbReference type="Proteomes" id="UP000237347">
    <property type="component" value="Unassembled WGS sequence"/>
</dbReference>
<keyword evidence="12" id="KW-0812">Transmembrane</keyword>
<dbReference type="Pfam" id="PF03662">
    <property type="entry name" value="Glyco_hydro_79n"/>
    <property type="match status" value="2"/>
</dbReference>
<keyword evidence="4 13" id="KW-0732">Signal</keyword>
<feature type="transmembrane region" description="Helical" evidence="12">
    <location>
        <begin position="508"/>
        <end position="528"/>
    </location>
</feature>
<dbReference type="PANTHER" id="PTHR14363:SF21">
    <property type="entry name" value="HEPARANASE-LIKE PROTEIN 1"/>
    <property type="match status" value="1"/>
</dbReference>
<feature type="region of interest" description="Disordered" evidence="11">
    <location>
        <begin position="948"/>
        <end position="972"/>
    </location>
</feature>
<dbReference type="EMBL" id="PKMF04000073">
    <property type="protein sequence ID" value="KAK7852709.1"/>
    <property type="molecule type" value="Genomic_DNA"/>
</dbReference>
<keyword evidence="3" id="KW-0964">Secreted</keyword>
<dbReference type="GO" id="GO:0005576">
    <property type="term" value="C:extracellular region"/>
    <property type="evidence" value="ECO:0007669"/>
    <property type="project" value="UniProtKB-SubCell"/>
</dbReference>
<evidence type="ECO:0000256" key="6">
    <source>
        <dbReference type="ARBA" id="ARBA00023136"/>
    </source>
</evidence>
<keyword evidence="15" id="KW-1185">Reference proteome</keyword>
<evidence type="ECO:0000313" key="15">
    <source>
        <dbReference type="Proteomes" id="UP000237347"/>
    </source>
</evidence>
<name>A0AAW0LPK9_QUESU</name>
<dbReference type="FunFam" id="3.20.20.80:FF:000023">
    <property type="entry name" value="heparanase-like protein 3"/>
    <property type="match status" value="2"/>
</dbReference>
<dbReference type="Gene3D" id="3.20.20.80">
    <property type="entry name" value="Glycosidases"/>
    <property type="match status" value="2"/>
</dbReference>
<accession>A0AAW0LPK9</accession>
<evidence type="ECO:0000256" key="5">
    <source>
        <dbReference type="ARBA" id="ARBA00022801"/>
    </source>
</evidence>